<comment type="caution">
    <text evidence="1">The sequence shown here is derived from an EMBL/GenBank/DDBJ whole genome shotgun (WGS) entry which is preliminary data.</text>
</comment>
<dbReference type="Proteomes" id="UP000035722">
    <property type="component" value="Unassembled WGS sequence"/>
</dbReference>
<accession>A0A024H379</accession>
<reference evidence="2" key="1">
    <citation type="journal article" date="2014" name="Genome Announc.">
        <title>Genome Sequence of Arthrobacter siccitolerans 4J27, a Xeroprotectant-Producing Desiccation-Tolerant Microorganism.</title>
        <authorList>
            <person name="Manzanera M."/>
            <person name="Santa-Cruz-Calvo L."/>
            <person name="Vilchez J.I."/>
            <person name="Garcia-Fontana C."/>
            <person name="Silva-Castro G.A."/>
            <person name="Calvo C."/>
            <person name="Gonzalez-Lopez J."/>
        </authorList>
    </citation>
    <scope>NUCLEOTIDE SEQUENCE [LARGE SCALE GENOMIC DNA]</scope>
    <source>
        <strain evidence="2">4J27</strain>
    </source>
</reference>
<dbReference type="EMBL" id="CAQI01000042">
    <property type="protein sequence ID" value="CCQ46229.1"/>
    <property type="molecule type" value="Genomic_DNA"/>
</dbReference>
<organism evidence="1 2">
    <name type="scientific">Pseudarthrobacter siccitolerans</name>
    <dbReference type="NCBI Taxonomy" id="861266"/>
    <lineage>
        <taxon>Bacteria</taxon>
        <taxon>Bacillati</taxon>
        <taxon>Actinomycetota</taxon>
        <taxon>Actinomycetes</taxon>
        <taxon>Micrococcales</taxon>
        <taxon>Micrococcaceae</taxon>
        <taxon>Pseudarthrobacter</taxon>
    </lineage>
</organism>
<sequence>MKRARIRIQDHHKAEQLKMQADAWAEAGTLRRYVDALETRLGSESDIELVNRGLAWLTWARDYIDTKDPLLQPIDVPVLADYSDEDLVPFLGGWSPHGPHGMR</sequence>
<dbReference type="OrthoDB" id="3989267at2"/>
<dbReference type="STRING" id="861266.ARTSIC4J27_2189"/>
<proteinExistence type="predicted"/>
<dbReference type="RefSeq" id="WP_050055154.1">
    <property type="nucleotide sequence ID" value="NZ_CAQI01000042.1"/>
</dbReference>
<gene>
    <name evidence="1" type="ORF">ARTSIC4J27_2189</name>
</gene>
<name>A0A024H379_9MICC</name>
<evidence type="ECO:0000313" key="1">
    <source>
        <dbReference type="EMBL" id="CCQ46229.1"/>
    </source>
</evidence>
<dbReference type="AlphaFoldDB" id="A0A024H379"/>
<evidence type="ECO:0000313" key="2">
    <source>
        <dbReference type="Proteomes" id="UP000035722"/>
    </source>
</evidence>
<protein>
    <submittedName>
        <fullName evidence="1">Uncharacterized protein</fullName>
    </submittedName>
</protein>
<keyword evidence="2" id="KW-1185">Reference proteome</keyword>